<dbReference type="SUPFAM" id="SSF52283">
    <property type="entry name" value="Formate/glycerate dehydrogenase catalytic domain-like"/>
    <property type="match status" value="1"/>
</dbReference>
<evidence type="ECO:0000313" key="5">
    <source>
        <dbReference type="EMBL" id="CCG00938.1"/>
    </source>
</evidence>
<dbReference type="Pfam" id="PF00389">
    <property type="entry name" value="2-Hacid_dh"/>
    <property type="match status" value="1"/>
</dbReference>
<dbReference type="AlphaFoldDB" id="H6RIJ7"/>
<dbReference type="GO" id="GO:0016618">
    <property type="term" value="F:hydroxypyruvate reductase [NAD(P)H] activity"/>
    <property type="evidence" value="ECO:0007669"/>
    <property type="project" value="TreeGrafter"/>
</dbReference>
<reference evidence="5" key="2">
    <citation type="submission" date="2012-02" db="EMBL/GenBank/DDBJ databases">
        <authorList>
            <person name="Genoscope - CEA"/>
        </authorList>
    </citation>
    <scope>NUCLEOTIDE SEQUENCE</scope>
</reference>
<proteinExistence type="inferred from homology"/>
<accession>H6RIJ7</accession>
<dbReference type="EMBL" id="FO117621">
    <property type="protein sequence ID" value="CCG00938.1"/>
    <property type="molecule type" value="Genomic_DNA"/>
</dbReference>
<feature type="domain" description="D-isomer specific 2-hydroxyacid dehydrogenase catalytic" evidence="3">
    <location>
        <begin position="30"/>
        <end position="304"/>
    </location>
</feature>
<dbReference type="PANTHER" id="PTHR10996">
    <property type="entry name" value="2-HYDROXYACID DEHYDROGENASE-RELATED"/>
    <property type="match status" value="1"/>
</dbReference>
<dbReference type="GO" id="GO:0051287">
    <property type="term" value="F:NAD binding"/>
    <property type="evidence" value="ECO:0007669"/>
    <property type="project" value="InterPro"/>
</dbReference>
<comment type="similarity">
    <text evidence="2">Belongs to the D-isomer specific 2-hydroxyacid dehydrogenase family.</text>
</comment>
<dbReference type="SUPFAM" id="SSF51735">
    <property type="entry name" value="NAD(P)-binding Rossmann-fold domains"/>
    <property type="match status" value="1"/>
</dbReference>
<dbReference type="GO" id="GO:0030267">
    <property type="term" value="F:glyoxylate reductase (NADPH) activity"/>
    <property type="evidence" value="ECO:0007669"/>
    <property type="project" value="TreeGrafter"/>
</dbReference>
<dbReference type="PROSITE" id="PS00671">
    <property type="entry name" value="D_2_HYDROXYACID_DH_3"/>
    <property type="match status" value="1"/>
</dbReference>
<feature type="domain" description="D-isomer specific 2-hydroxyacid dehydrogenase NAD-binding" evidence="4">
    <location>
        <begin position="114"/>
        <end position="282"/>
    </location>
</feature>
<organism evidence="5">
    <name type="scientific">uncultured Flavobacteriia bacterium</name>
    <dbReference type="NCBI Taxonomy" id="212695"/>
    <lineage>
        <taxon>Bacteria</taxon>
        <taxon>Pseudomonadati</taxon>
        <taxon>Bacteroidota</taxon>
        <taxon>Flavobacteriia</taxon>
        <taxon>environmental samples</taxon>
    </lineage>
</organism>
<dbReference type="InterPro" id="IPR050223">
    <property type="entry name" value="D-isomer_2-hydroxyacid_DH"/>
</dbReference>
<dbReference type="InterPro" id="IPR006139">
    <property type="entry name" value="D-isomer_2_OHA_DH_cat_dom"/>
</dbReference>
<dbReference type="Gene3D" id="3.40.50.720">
    <property type="entry name" value="NAD(P)-binding Rossmann-like Domain"/>
    <property type="match status" value="2"/>
</dbReference>
<evidence type="ECO:0000259" key="3">
    <source>
        <dbReference type="Pfam" id="PF00389"/>
    </source>
</evidence>
<dbReference type="CDD" id="cd12172">
    <property type="entry name" value="PGDH_like_2"/>
    <property type="match status" value="1"/>
</dbReference>
<dbReference type="EC" id="1.1.1.95" evidence="5"/>
<evidence type="ECO:0000256" key="1">
    <source>
        <dbReference type="ARBA" id="ARBA00023002"/>
    </source>
</evidence>
<reference evidence="5" key="1">
    <citation type="journal article" date="2012" name="Environ. Microbiol.">
        <title>Genomic content of uncultured Bacteroidetes from contrasting oceanic provinces in the North Atlantic Ocean.</title>
        <authorList>
            <person name="Gomez-Pereira P.R."/>
            <person name="Schuler M."/>
            <person name="Fuchs B.M."/>
            <person name="Bennke C."/>
            <person name="Teeling H."/>
            <person name="Waldmann J."/>
            <person name="Richter M."/>
            <person name="Barbe V."/>
            <person name="Bataille E."/>
            <person name="Glockner F.O."/>
            <person name="Amann R."/>
        </authorList>
    </citation>
    <scope>NUCLEOTIDE SEQUENCE</scope>
</reference>
<keyword evidence="1 2" id="KW-0560">Oxidoreductase</keyword>
<dbReference type="InterPro" id="IPR036291">
    <property type="entry name" value="NAD(P)-bd_dom_sf"/>
</dbReference>
<dbReference type="InterPro" id="IPR029753">
    <property type="entry name" value="D-isomer_DH_CS"/>
</dbReference>
<sequence>MRILVTCPPMLKQIEVYRPIFEEKNIELIAPQVIQVMTEDELIEILPTMDGWIIGDDPATERVFAAGVAGNLKAAVKWGVGVDNIDFEACKKLGIPIINTPGMFGNEVSDVAIGIMINLTRKLHDIDREVRKGNWIKPVGNSTIGKKVGIVGFGDIGLAIGRKLKAFDMEIVAYDPNASSQFNIPILNFPEDIESLDYLFLACALNKSTHHLVNKETLARLKDTAIIVNVSRGPLIDEKALIESLETGKFRGVGLDVFEEEPLSTSSPLVRFDNCFFGSHNGSNTKEAVDKTSHKAIELIFNFLGVK</sequence>
<dbReference type="GO" id="GO:0005829">
    <property type="term" value="C:cytosol"/>
    <property type="evidence" value="ECO:0007669"/>
    <property type="project" value="TreeGrafter"/>
</dbReference>
<dbReference type="Pfam" id="PF02826">
    <property type="entry name" value="2-Hacid_dh_C"/>
    <property type="match status" value="1"/>
</dbReference>
<dbReference type="InterPro" id="IPR006140">
    <property type="entry name" value="D-isomer_DH_NAD-bd"/>
</dbReference>
<evidence type="ECO:0000256" key="2">
    <source>
        <dbReference type="RuleBase" id="RU003719"/>
    </source>
</evidence>
<gene>
    <name evidence="5" type="primary">serA</name>
    <name evidence="5" type="ORF">S3_BF_A10_0005</name>
</gene>
<name>H6RIJ7_9BACT</name>
<dbReference type="PANTHER" id="PTHR10996:SF283">
    <property type="entry name" value="GLYOXYLATE_HYDROXYPYRUVATE REDUCTASE B"/>
    <property type="match status" value="1"/>
</dbReference>
<protein>
    <submittedName>
        <fullName evidence="5">D-3-phosphoglycerate dehydrogenase</fullName>
        <ecNumber evidence="5">1.1.1.95</ecNumber>
    </submittedName>
</protein>
<dbReference type="GO" id="GO:0004617">
    <property type="term" value="F:phosphoglycerate dehydrogenase activity"/>
    <property type="evidence" value="ECO:0007669"/>
    <property type="project" value="UniProtKB-EC"/>
</dbReference>
<evidence type="ECO:0000259" key="4">
    <source>
        <dbReference type="Pfam" id="PF02826"/>
    </source>
</evidence>